<keyword evidence="2" id="KW-1185">Reference proteome</keyword>
<accession>A0ABW1ZPJ4</accession>
<organism evidence="1 2">
    <name type="scientific">Deinococcus multiflagellatus</name>
    <dbReference type="NCBI Taxonomy" id="1656887"/>
    <lineage>
        <taxon>Bacteria</taxon>
        <taxon>Thermotogati</taxon>
        <taxon>Deinococcota</taxon>
        <taxon>Deinococci</taxon>
        <taxon>Deinococcales</taxon>
        <taxon>Deinococcaceae</taxon>
        <taxon>Deinococcus</taxon>
    </lineage>
</organism>
<proteinExistence type="predicted"/>
<gene>
    <name evidence="1" type="ORF">ACFP90_16580</name>
</gene>
<name>A0ABW1ZPJ4_9DEIO</name>
<reference evidence="2" key="1">
    <citation type="journal article" date="2019" name="Int. J. Syst. Evol. Microbiol.">
        <title>The Global Catalogue of Microorganisms (GCM) 10K type strain sequencing project: providing services to taxonomists for standard genome sequencing and annotation.</title>
        <authorList>
            <consortium name="The Broad Institute Genomics Platform"/>
            <consortium name="The Broad Institute Genome Sequencing Center for Infectious Disease"/>
            <person name="Wu L."/>
            <person name="Ma J."/>
        </authorList>
    </citation>
    <scope>NUCLEOTIDE SEQUENCE [LARGE SCALE GENOMIC DNA]</scope>
    <source>
        <strain evidence="2">CCUG 63830</strain>
    </source>
</reference>
<dbReference type="RefSeq" id="WP_380057425.1">
    <property type="nucleotide sequence ID" value="NZ_JBHSWB010000001.1"/>
</dbReference>
<protein>
    <recommendedName>
        <fullName evidence="3">Restriction endonuclease</fullName>
    </recommendedName>
</protein>
<evidence type="ECO:0000313" key="1">
    <source>
        <dbReference type="EMBL" id="MFC6661765.1"/>
    </source>
</evidence>
<dbReference type="EMBL" id="JBHSWB010000001">
    <property type="protein sequence ID" value="MFC6661765.1"/>
    <property type="molecule type" value="Genomic_DNA"/>
</dbReference>
<evidence type="ECO:0000313" key="2">
    <source>
        <dbReference type="Proteomes" id="UP001596317"/>
    </source>
</evidence>
<sequence length="192" mass="21401">MTQNTAKRATRTPEQAIDQFIRGLLLVDANILAASLGETQTGEQILAQTWGVLTPYIDRREPSDLNEYSWKVIDVKTSGSQGTARVEFKAPNVGAQVARMRELRGARFNAEGQLLGYDPSNQLSMEQALEMARRDPNILPVVYLVPVGVRLRDGKKPDYWSVDPNNKLTRALFDVVRDGDSLASNAQYLVRP</sequence>
<comment type="caution">
    <text evidence="1">The sequence shown here is derived from an EMBL/GenBank/DDBJ whole genome shotgun (WGS) entry which is preliminary data.</text>
</comment>
<dbReference type="Proteomes" id="UP001596317">
    <property type="component" value="Unassembled WGS sequence"/>
</dbReference>
<evidence type="ECO:0008006" key="3">
    <source>
        <dbReference type="Google" id="ProtNLM"/>
    </source>
</evidence>